<organism evidence="4 5">
    <name type="scientific">Cherax quadricarinatus</name>
    <name type="common">Australian red claw crayfish</name>
    <dbReference type="NCBI Taxonomy" id="27406"/>
    <lineage>
        <taxon>Eukaryota</taxon>
        <taxon>Metazoa</taxon>
        <taxon>Ecdysozoa</taxon>
        <taxon>Arthropoda</taxon>
        <taxon>Crustacea</taxon>
        <taxon>Multicrustacea</taxon>
        <taxon>Malacostraca</taxon>
        <taxon>Eumalacostraca</taxon>
        <taxon>Eucarida</taxon>
        <taxon>Decapoda</taxon>
        <taxon>Pleocyemata</taxon>
        <taxon>Astacidea</taxon>
        <taxon>Parastacoidea</taxon>
        <taxon>Parastacidae</taxon>
        <taxon>Cherax</taxon>
    </lineage>
</organism>
<dbReference type="Proteomes" id="UP001445076">
    <property type="component" value="Unassembled WGS sequence"/>
</dbReference>
<evidence type="ECO:0000313" key="4">
    <source>
        <dbReference type="EMBL" id="KAK8720095.1"/>
    </source>
</evidence>
<dbReference type="FunFam" id="4.10.280.10:FF:000019">
    <property type="entry name" value="Myc proto-oncogene protein"/>
    <property type="match status" value="1"/>
</dbReference>
<dbReference type="Pfam" id="PF00010">
    <property type="entry name" value="HLH"/>
    <property type="match status" value="1"/>
</dbReference>
<dbReference type="SUPFAM" id="SSF47459">
    <property type="entry name" value="HLH, helix-loop-helix DNA-binding domain"/>
    <property type="match status" value="1"/>
</dbReference>
<sequence>MEFNMDPIPSSLELPLMEDDDEIYVDLESIGLMESGLNGVPCAHGLGRGTCTSCTQLALAGSELRHDCMWVGTCTAEAHSHTHYHHPRTHKDSGSQITELLMDSSSEATPDVAAGFTYIADLHAVDDVVNTHDDEEVSLHHQFSTHHTARPDTPSESSETDTDEDNDDDQGSEEYHAYHREETSLTGVHVDHCYHALRVPSPTASLSPSSSNGHYSGSSFPHTPSDSEDEIDVVSVGSPNSVYSSSSNTSSSRRQNNTTFITTTTSGMKKVVKVRGGILPVKPTKRMRKRLQQAVAEGVKRKPAAAPDLVRGNVVVLRRVGISTTTKTPKRILRHVPQKAKALRSDSHDPEKREMHNSLERLRRVDLRNSFEELRLLVPEIQDREKAPKVEILRNASQYCHTITIKEQSLVQEKAKLTQYQKKLRERLQTLQRQRR</sequence>
<dbReference type="EMBL" id="JARKIK010000861">
    <property type="protein sequence ID" value="KAK8720095.1"/>
    <property type="molecule type" value="Genomic_DNA"/>
</dbReference>
<comment type="caution">
    <text evidence="4">The sequence shown here is derived from an EMBL/GenBank/DDBJ whole genome shotgun (WGS) entry which is preliminary data.</text>
</comment>
<name>A0AAW0VU38_CHEQU</name>
<dbReference type="InterPro" id="IPR002418">
    <property type="entry name" value="Tscrpt_reg_Myc"/>
</dbReference>
<dbReference type="SMART" id="SM00353">
    <property type="entry name" value="HLH"/>
    <property type="match status" value="1"/>
</dbReference>
<dbReference type="InterPro" id="IPR036638">
    <property type="entry name" value="HLH_DNA-bd_sf"/>
</dbReference>
<dbReference type="PANTHER" id="PTHR45851">
    <property type="entry name" value="MYC PROTO-ONCOGENE"/>
    <property type="match status" value="1"/>
</dbReference>
<feature type="compositionally biased region" description="Acidic residues" evidence="2">
    <location>
        <begin position="158"/>
        <end position="172"/>
    </location>
</feature>
<dbReference type="PROSITE" id="PS50888">
    <property type="entry name" value="BHLH"/>
    <property type="match status" value="1"/>
</dbReference>
<dbReference type="GO" id="GO:0046983">
    <property type="term" value="F:protein dimerization activity"/>
    <property type="evidence" value="ECO:0007669"/>
    <property type="project" value="InterPro"/>
</dbReference>
<accession>A0AAW0VU38</accession>
<feature type="domain" description="BHLH" evidence="3">
    <location>
        <begin position="351"/>
        <end position="403"/>
    </location>
</feature>
<dbReference type="PRINTS" id="PR00044">
    <property type="entry name" value="LEUZIPPRMYC"/>
</dbReference>
<dbReference type="GO" id="GO:0003700">
    <property type="term" value="F:DNA-binding transcription factor activity"/>
    <property type="evidence" value="ECO:0007669"/>
    <property type="project" value="InterPro"/>
</dbReference>
<dbReference type="GO" id="GO:0003677">
    <property type="term" value="F:DNA binding"/>
    <property type="evidence" value="ECO:0007669"/>
    <property type="project" value="UniProtKB-KW"/>
</dbReference>
<evidence type="ECO:0000259" key="3">
    <source>
        <dbReference type="PROSITE" id="PS50888"/>
    </source>
</evidence>
<feature type="compositionally biased region" description="Low complexity" evidence="2">
    <location>
        <begin position="233"/>
        <end position="263"/>
    </location>
</feature>
<evidence type="ECO:0000256" key="1">
    <source>
        <dbReference type="ARBA" id="ARBA00023125"/>
    </source>
</evidence>
<dbReference type="CDD" id="cd11400">
    <property type="entry name" value="bHLHzip_Myc"/>
    <property type="match status" value="1"/>
</dbReference>
<dbReference type="InterPro" id="IPR011598">
    <property type="entry name" value="bHLH_dom"/>
</dbReference>
<keyword evidence="1" id="KW-0238">DNA-binding</keyword>
<protein>
    <recommendedName>
        <fullName evidence="3">BHLH domain-containing protein</fullName>
    </recommendedName>
</protein>
<evidence type="ECO:0000313" key="5">
    <source>
        <dbReference type="Proteomes" id="UP001445076"/>
    </source>
</evidence>
<reference evidence="4 5" key="1">
    <citation type="journal article" date="2024" name="BMC Genomics">
        <title>Genome assembly of redclaw crayfish (Cherax quadricarinatus) provides insights into its immune adaptation and hypoxia tolerance.</title>
        <authorList>
            <person name="Liu Z."/>
            <person name="Zheng J."/>
            <person name="Li H."/>
            <person name="Fang K."/>
            <person name="Wang S."/>
            <person name="He J."/>
            <person name="Zhou D."/>
            <person name="Weng S."/>
            <person name="Chi M."/>
            <person name="Gu Z."/>
            <person name="He J."/>
            <person name="Li F."/>
            <person name="Wang M."/>
        </authorList>
    </citation>
    <scope>NUCLEOTIDE SEQUENCE [LARGE SCALE GENOMIC DNA]</scope>
    <source>
        <strain evidence="4">ZL_2023a</strain>
    </source>
</reference>
<feature type="region of interest" description="Disordered" evidence="2">
    <location>
        <begin position="203"/>
        <end position="263"/>
    </location>
</feature>
<keyword evidence="5" id="KW-1185">Reference proteome</keyword>
<proteinExistence type="predicted"/>
<evidence type="ECO:0000256" key="2">
    <source>
        <dbReference type="SAM" id="MobiDB-lite"/>
    </source>
</evidence>
<dbReference type="InterPro" id="IPR050433">
    <property type="entry name" value="Myc_transcription_factors"/>
</dbReference>
<dbReference type="AlphaFoldDB" id="A0AAW0VU38"/>
<feature type="compositionally biased region" description="Low complexity" evidence="2">
    <location>
        <begin position="203"/>
        <end position="219"/>
    </location>
</feature>
<dbReference type="Gene3D" id="4.10.280.10">
    <property type="entry name" value="Helix-loop-helix DNA-binding domain"/>
    <property type="match status" value="1"/>
</dbReference>
<feature type="region of interest" description="Disordered" evidence="2">
    <location>
        <begin position="136"/>
        <end position="172"/>
    </location>
</feature>
<gene>
    <name evidence="4" type="ORF">OTU49_013581</name>
</gene>